<feature type="transmembrane region" description="Helical" evidence="5">
    <location>
        <begin position="171"/>
        <end position="191"/>
    </location>
</feature>
<organism evidence="7 8">
    <name type="scientific">Marinobacterium iners DSM 11526</name>
    <dbReference type="NCBI Taxonomy" id="1122198"/>
    <lineage>
        <taxon>Bacteria</taxon>
        <taxon>Pseudomonadati</taxon>
        <taxon>Pseudomonadota</taxon>
        <taxon>Gammaproteobacteria</taxon>
        <taxon>Oceanospirillales</taxon>
        <taxon>Oceanospirillaceae</taxon>
        <taxon>Marinobacterium</taxon>
    </lineage>
</organism>
<keyword evidence="5" id="KW-1133">Transmembrane helix</keyword>
<dbReference type="GO" id="GO:0007165">
    <property type="term" value="P:signal transduction"/>
    <property type="evidence" value="ECO:0007669"/>
    <property type="project" value="UniProtKB-KW"/>
</dbReference>
<comment type="similarity">
    <text evidence="3">Belongs to the methyl-accepting chemotaxis (MCP) protein family.</text>
</comment>
<dbReference type="SUPFAM" id="SSF58104">
    <property type="entry name" value="Methyl-accepting chemotaxis protein (MCP) signaling domain"/>
    <property type="match status" value="1"/>
</dbReference>
<keyword evidence="5" id="KW-0812">Transmembrane</keyword>
<dbReference type="GO" id="GO:0004888">
    <property type="term" value="F:transmembrane signaling receptor activity"/>
    <property type="evidence" value="ECO:0007669"/>
    <property type="project" value="InterPro"/>
</dbReference>
<dbReference type="InterPro" id="IPR004090">
    <property type="entry name" value="Chemotax_Me-accpt_rcpt"/>
</dbReference>
<keyword evidence="5" id="KW-0472">Membrane</keyword>
<dbReference type="Proteomes" id="UP000242469">
    <property type="component" value="Unassembled WGS sequence"/>
</dbReference>
<dbReference type="GO" id="GO:0006935">
    <property type="term" value="P:chemotaxis"/>
    <property type="evidence" value="ECO:0007669"/>
    <property type="project" value="InterPro"/>
</dbReference>
<sequence length="448" mass="49573">MEQNNKTRHQDSNLILVTGPEGEIREASHAFIEYSGHERPSLTGQMLQSLRHSEMPEGPLKDLWSTVGKGKPWMGMLQLARRDGSPLWLDAYVIPVIEQGRIIECQCIFRIPLRIATERAATIYRLRRRGKMPLALRWPLPDLRGRLWMAQSLCLLPMLLLGLWQDMSEPLYWAAVATTLLVLFISTTWLCKPLRSLVQQSRTLVNHPIKQMIYTGTHDDIGQLGLSLQMLQSQLDSVLMRMQNASGEVLSGAHQSIDVMSRTCNEIEEQQSSLIQLATAMNQISSTIQEMTTSTANTADQTQAAQSSARQGQQVVDAAVSGIRSLADSIADTTHSVAALQQQSQGIGSIINVIRDIAEQTNLLALNAAIEAARAGENGRGFAVVADEVRQLAQRTQQATGEIQKMIGALQQQTGAIVSAMDAKRTLSEQSVEQIEGPVLYWQKFLGR</sequence>
<dbReference type="PRINTS" id="PR00260">
    <property type="entry name" value="CHEMTRNSDUCR"/>
</dbReference>
<keyword evidence="8" id="KW-1185">Reference proteome</keyword>
<dbReference type="Gene3D" id="3.30.450.20">
    <property type="entry name" value="PAS domain"/>
    <property type="match status" value="1"/>
</dbReference>
<evidence type="ECO:0000256" key="3">
    <source>
        <dbReference type="ARBA" id="ARBA00029447"/>
    </source>
</evidence>
<dbReference type="NCBIfam" id="TIGR00229">
    <property type="entry name" value="sensory_box"/>
    <property type="match status" value="1"/>
</dbReference>
<evidence type="ECO:0000256" key="5">
    <source>
        <dbReference type="SAM" id="Phobius"/>
    </source>
</evidence>
<evidence type="ECO:0000256" key="2">
    <source>
        <dbReference type="ARBA" id="ARBA00023224"/>
    </source>
</evidence>
<dbReference type="Pfam" id="PF08447">
    <property type="entry name" value="PAS_3"/>
    <property type="match status" value="1"/>
</dbReference>
<dbReference type="InterPro" id="IPR013655">
    <property type="entry name" value="PAS_fold_3"/>
</dbReference>
<comment type="subcellular location">
    <subcellularLocation>
        <location evidence="1">Membrane</location>
    </subcellularLocation>
</comment>
<dbReference type="GO" id="GO:0016020">
    <property type="term" value="C:membrane"/>
    <property type="evidence" value="ECO:0007669"/>
    <property type="project" value="UniProtKB-SubCell"/>
</dbReference>
<dbReference type="CDD" id="cd11386">
    <property type="entry name" value="MCP_signal"/>
    <property type="match status" value="1"/>
</dbReference>
<accession>A0A1H4F7E7</accession>
<evidence type="ECO:0000313" key="7">
    <source>
        <dbReference type="EMBL" id="SEA93265.1"/>
    </source>
</evidence>
<reference evidence="8" key="1">
    <citation type="submission" date="2016-10" db="EMBL/GenBank/DDBJ databases">
        <authorList>
            <person name="Varghese N."/>
            <person name="Submissions S."/>
        </authorList>
    </citation>
    <scope>NUCLEOTIDE SEQUENCE [LARGE SCALE GENOMIC DNA]</scope>
    <source>
        <strain evidence="8">DSM 11526</strain>
    </source>
</reference>
<dbReference type="SUPFAM" id="SSF55785">
    <property type="entry name" value="PYP-like sensor domain (PAS domain)"/>
    <property type="match status" value="1"/>
</dbReference>
<dbReference type="Pfam" id="PF00015">
    <property type="entry name" value="MCPsignal"/>
    <property type="match status" value="1"/>
</dbReference>
<dbReference type="InterPro" id="IPR000014">
    <property type="entry name" value="PAS"/>
</dbReference>
<dbReference type="SMART" id="SM00283">
    <property type="entry name" value="MA"/>
    <property type="match status" value="1"/>
</dbReference>
<evidence type="ECO:0000256" key="1">
    <source>
        <dbReference type="ARBA" id="ARBA00004370"/>
    </source>
</evidence>
<evidence type="ECO:0000259" key="6">
    <source>
        <dbReference type="PROSITE" id="PS50111"/>
    </source>
</evidence>
<dbReference type="FunFam" id="1.10.287.950:FF:000001">
    <property type="entry name" value="Methyl-accepting chemotaxis sensory transducer"/>
    <property type="match status" value="1"/>
</dbReference>
<dbReference type="AlphaFoldDB" id="A0A1H4F7E7"/>
<dbReference type="Gene3D" id="1.10.287.950">
    <property type="entry name" value="Methyl-accepting chemotaxis protein"/>
    <property type="match status" value="1"/>
</dbReference>
<dbReference type="PANTHER" id="PTHR32089">
    <property type="entry name" value="METHYL-ACCEPTING CHEMOTAXIS PROTEIN MCPB"/>
    <property type="match status" value="1"/>
</dbReference>
<name>A0A1H4F7E7_9GAMM</name>
<feature type="transmembrane region" description="Helical" evidence="5">
    <location>
        <begin position="147"/>
        <end position="165"/>
    </location>
</feature>
<dbReference type="RefSeq" id="WP_091826979.1">
    <property type="nucleotide sequence ID" value="NZ_FNRJ01000010.1"/>
</dbReference>
<dbReference type="STRING" id="1122198.SAMN02745729_11083"/>
<protein>
    <submittedName>
        <fullName evidence="7">Methyl-accepting chemotaxis sensory transducer with Pas/Pac sensor</fullName>
    </submittedName>
</protein>
<evidence type="ECO:0000256" key="4">
    <source>
        <dbReference type="PROSITE-ProRule" id="PRU00284"/>
    </source>
</evidence>
<feature type="domain" description="Methyl-accepting transducer" evidence="6">
    <location>
        <begin position="245"/>
        <end position="436"/>
    </location>
</feature>
<dbReference type="InterPro" id="IPR004089">
    <property type="entry name" value="MCPsignal_dom"/>
</dbReference>
<keyword evidence="2 4" id="KW-0807">Transducer</keyword>
<proteinExistence type="inferred from homology"/>
<dbReference type="EMBL" id="FNRJ01000010">
    <property type="protein sequence ID" value="SEA93265.1"/>
    <property type="molecule type" value="Genomic_DNA"/>
</dbReference>
<dbReference type="InterPro" id="IPR035965">
    <property type="entry name" value="PAS-like_dom_sf"/>
</dbReference>
<evidence type="ECO:0000313" key="8">
    <source>
        <dbReference type="Proteomes" id="UP000242469"/>
    </source>
</evidence>
<dbReference type="PANTHER" id="PTHR32089:SF112">
    <property type="entry name" value="LYSOZYME-LIKE PROTEIN-RELATED"/>
    <property type="match status" value="1"/>
</dbReference>
<dbReference type="CDD" id="cd00130">
    <property type="entry name" value="PAS"/>
    <property type="match status" value="1"/>
</dbReference>
<dbReference type="PROSITE" id="PS50111">
    <property type="entry name" value="CHEMOTAXIS_TRANSDUC_2"/>
    <property type="match status" value="1"/>
</dbReference>
<gene>
    <name evidence="7" type="ORF">SAMN02745729_11083</name>
</gene>